<dbReference type="InterPro" id="IPR050583">
    <property type="entry name" value="Mycobacterial_A85_antigen"/>
</dbReference>
<name>A0A518C9B4_9BACT</name>
<protein>
    <submittedName>
        <fullName evidence="1">Carbohydrate acetyl esterase/feruloyl esterase</fullName>
    </submittedName>
</protein>
<evidence type="ECO:0000313" key="1">
    <source>
        <dbReference type="EMBL" id="QDU75818.1"/>
    </source>
</evidence>
<dbReference type="InterPro" id="IPR029058">
    <property type="entry name" value="AB_hydrolase_fold"/>
</dbReference>
<dbReference type="PANTHER" id="PTHR48098">
    <property type="entry name" value="ENTEROCHELIN ESTERASE-RELATED"/>
    <property type="match status" value="1"/>
</dbReference>
<gene>
    <name evidence="1" type="primary">axe1-6A_2</name>
    <name evidence="1" type="ORF">Pan97_28600</name>
</gene>
<evidence type="ECO:0000313" key="2">
    <source>
        <dbReference type="Proteomes" id="UP000318626"/>
    </source>
</evidence>
<dbReference type="OrthoDB" id="9777383at2"/>
<organism evidence="1 2">
    <name type="scientific">Bremerella volcania</name>
    <dbReference type="NCBI Taxonomy" id="2527984"/>
    <lineage>
        <taxon>Bacteria</taxon>
        <taxon>Pseudomonadati</taxon>
        <taxon>Planctomycetota</taxon>
        <taxon>Planctomycetia</taxon>
        <taxon>Pirellulales</taxon>
        <taxon>Pirellulaceae</taxon>
        <taxon>Bremerella</taxon>
    </lineage>
</organism>
<sequence length="306" mass="34591">MRRIILLGIAMLLLALQITDLVAQNAKKKTPPPFNWVNPPRMLPPGVQHGVFKSPSMKQDVGYCIYLPPSYEKDTDRRYPVVYYLHGGRPGSEAKSIGLANYFQRYMTNSEAPDMIYVFVNGGPVSHYNLADRENAMGENVFVYELIPFIDKTYRTIADRKGRGLEGFSQGGRGTTRIMFKHPNLFCSAAPGGSGYETEKRISEENGRESENLVFAPGDNTWDLARNYAESKEPPLRIMLHVGTEGFNYNNNLEYMKFLESLRIPFERIIVAGAPHSAQKIYDKRGLELVQFHAESFRRSGALPAQ</sequence>
<dbReference type="EMBL" id="CP036289">
    <property type="protein sequence ID" value="QDU75818.1"/>
    <property type="molecule type" value="Genomic_DNA"/>
</dbReference>
<proteinExistence type="predicted"/>
<dbReference type="Gene3D" id="3.40.50.1820">
    <property type="entry name" value="alpha/beta hydrolase"/>
    <property type="match status" value="1"/>
</dbReference>
<dbReference type="Proteomes" id="UP000318626">
    <property type="component" value="Chromosome"/>
</dbReference>
<dbReference type="Pfam" id="PF00756">
    <property type="entry name" value="Esterase"/>
    <property type="match status" value="1"/>
</dbReference>
<accession>A0A518C9B4</accession>
<dbReference type="AlphaFoldDB" id="A0A518C9B4"/>
<reference evidence="2" key="1">
    <citation type="submission" date="2019-02" db="EMBL/GenBank/DDBJ databases">
        <title>Deep-cultivation of Planctomycetes and their phenomic and genomic characterization uncovers novel biology.</title>
        <authorList>
            <person name="Wiegand S."/>
            <person name="Jogler M."/>
            <person name="Boedeker C."/>
            <person name="Pinto D."/>
            <person name="Vollmers J."/>
            <person name="Rivas-Marin E."/>
            <person name="Kohn T."/>
            <person name="Peeters S.H."/>
            <person name="Heuer A."/>
            <person name="Rast P."/>
            <person name="Oberbeckmann S."/>
            <person name="Bunk B."/>
            <person name="Jeske O."/>
            <person name="Meyerdierks A."/>
            <person name="Storesund J.E."/>
            <person name="Kallscheuer N."/>
            <person name="Luecker S."/>
            <person name="Lage O.M."/>
            <person name="Pohl T."/>
            <person name="Merkel B.J."/>
            <person name="Hornburger P."/>
            <person name="Mueller R.-W."/>
            <person name="Bruemmer F."/>
            <person name="Labrenz M."/>
            <person name="Spormann A.M."/>
            <person name="Op den Camp H."/>
            <person name="Overmann J."/>
            <person name="Amann R."/>
            <person name="Jetten M.S.M."/>
            <person name="Mascher T."/>
            <person name="Medema M.H."/>
            <person name="Devos D.P."/>
            <person name="Kaster A.-K."/>
            <person name="Ovreas L."/>
            <person name="Rohde M."/>
            <person name="Galperin M.Y."/>
            <person name="Jogler C."/>
        </authorList>
    </citation>
    <scope>NUCLEOTIDE SEQUENCE [LARGE SCALE GENOMIC DNA]</scope>
    <source>
        <strain evidence="2">Pan97</strain>
    </source>
</reference>
<dbReference type="GO" id="GO:0016747">
    <property type="term" value="F:acyltransferase activity, transferring groups other than amino-acyl groups"/>
    <property type="evidence" value="ECO:0007669"/>
    <property type="project" value="TreeGrafter"/>
</dbReference>
<keyword evidence="2" id="KW-1185">Reference proteome</keyword>
<dbReference type="PANTHER" id="PTHR48098:SF1">
    <property type="entry name" value="DIACYLGLYCEROL ACYLTRANSFERASE_MYCOLYLTRANSFERASE AG85A"/>
    <property type="match status" value="1"/>
</dbReference>
<dbReference type="RefSeq" id="WP_144973476.1">
    <property type="nucleotide sequence ID" value="NZ_CP036289.1"/>
</dbReference>
<dbReference type="KEGG" id="bvo:Pan97_28600"/>
<dbReference type="InterPro" id="IPR000801">
    <property type="entry name" value="Esterase-like"/>
</dbReference>
<dbReference type="SUPFAM" id="SSF53474">
    <property type="entry name" value="alpha/beta-Hydrolases"/>
    <property type="match status" value="1"/>
</dbReference>